<dbReference type="SUPFAM" id="SSF54791">
    <property type="entry name" value="Eukaryotic type KH-domain (KH-domain type I)"/>
    <property type="match status" value="2"/>
</dbReference>
<dbReference type="PANTHER" id="PTHR10627">
    <property type="entry name" value="SCP160"/>
    <property type="match status" value="1"/>
</dbReference>
<dbReference type="AlphaFoldDB" id="A0A7M7K162"/>
<dbReference type="InterPro" id="IPR004088">
    <property type="entry name" value="KH_dom_type_1"/>
</dbReference>
<feature type="domain" description="K Homology" evidence="3">
    <location>
        <begin position="275"/>
        <end position="347"/>
    </location>
</feature>
<protein>
    <recommendedName>
        <fullName evidence="3">K Homology domain-containing protein</fullName>
    </recommendedName>
</protein>
<dbReference type="EnsemblMetazoa" id="XM_022804157">
    <property type="protein sequence ID" value="XP_022659892"/>
    <property type="gene ID" value="LOC111249808"/>
</dbReference>
<reference evidence="4" key="1">
    <citation type="submission" date="2021-01" db="UniProtKB">
        <authorList>
            <consortium name="EnsemblMetazoa"/>
        </authorList>
    </citation>
    <scope>IDENTIFICATION</scope>
</reference>
<dbReference type="OrthoDB" id="271862at2759"/>
<dbReference type="PROSITE" id="PS50084">
    <property type="entry name" value="KH_TYPE_1"/>
    <property type="match status" value="1"/>
</dbReference>
<organism evidence="4 5">
    <name type="scientific">Varroa destructor</name>
    <name type="common">Honeybee mite</name>
    <dbReference type="NCBI Taxonomy" id="109461"/>
    <lineage>
        <taxon>Eukaryota</taxon>
        <taxon>Metazoa</taxon>
        <taxon>Ecdysozoa</taxon>
        <taxon>Arthropoda</taxon>
        <taxon>Chelicerata</taxon>
        <taxon>Arachnida</taxon>
        <taxon>Acari</taxon>
        <taxon>Parasitiformes</taxon>
        <taxon>Mesostigmata</taxon>
        <taxon>Gamasina</taxon>
        <taxon>Dermanyssoidea</taxon>
        <taxon>Varroidae</taxon>
        <taxon>Varroa</taxon>
    </lineage>
</organism>
<evidence type="ECO:0000256" key="2">
    <source>
        <dbReference type="PROSITE-ProRule" id="PRU00117"/>
    </source>
</evidence>
<evidence type="ECO:0000259" key="3">
    <source>
        <dbReference type="SMART" id="SM00322"/>
    </source>
</evidence>
<feature type="domain" description="K Homology" evidence="3">
    <location>
        <begin position="115"/>
        <end position="188"/>
    </location>
</feature>
<evidence type="ECO:0000313" key="5">
    <source>
        <dbReference type="Proteomes" id="UP000594260"/>
    </source>
</evidence>
<accession>A0A7M7K162</accession>
<sequence length="809" mass="90822">MAGTAVMPNFMPSPAMDQIVTKLVPISRRLYECSAFTLNLCAHSGVFVDPVYHVTQRHRSFTVESQFGRAQDMIIPRQSKGRREYFFRLTGTREQVAVAREIIAEIASLKEIKDNHITLKMDVSFADHSFIIGRLGKNIQMVMRSTDTHIHFPDSNRNNQVEKSNQVSVAGEPDSVLKARKRIRDMLPVSFVFVVDKADYVKVACQYDGNEGKILEKLKREFEPLQNEYSMTINWLPVWGRCAMVTVRGRRSNFHRIREGLLRLMDLLQPNKKRPVVYLGLEVSPHYLSYVLGPNDIKIRYLQERTNSKFQVIATRNERAYHIPTIRIFGQIDNVFEAWTGVMDLLPATLLIDVSEVPQSWHDAINEEERRNWSNDTGIAVCGSENSQLLEHPYLACLPSDILKELGELKVVPLEALASALIAARKHDRYDATVAAMRTTVKLICKINDMLYDYDISLLLRLNRDSRQWKIVARGPEGFVNLLMDVYRALTLPNVNPLAFVKAAASTAKSPIRYADLIKSEASNCPTHSLSEPMDKMVLDQFAAIVDEGSADSSGIVRSKVLMHQKQQTSVLQRTLYDEIGSNLERTNQRIRKHDSSFNQNSDLIANSECATSFGGYELSEGTCRTRTVAPVAPVKLESLRSCASLAYRDHTENNSVIDDSSLIGSSAAASLIPKPQRTWTSSPLPSVQMSSNRCSDSIDSWEACLSDCCSPISDQMSPQPKPMTCTLPFDGIPHGRCVPRATATSDNSTQDVCNRELFGPFQPHEQLVSKFNELSVNNEDSDGNEWRKNIANLAVGAGRRPFKSSDIA</sequence>
<dbReference type="Pfam" id="PF00013">
    <property type="entry name" value="KH_1"/>
    <property type="match status" value="1"/>
</dbReference>
<dbReference type="PANTHER" id="PTHR10627:SF69">
    <property type="entry name" value="PROTEIN BICAUDAL C"/>
    <property type="match status" value="1"/>
</dbReference>
<dbReference type="KEGG" id="vde:111249808"/>
<dbReference type="CDD" id="cd22421">
    <property type="entry name" value="KH-I_BICC1_rpt2"/>
    <property type="match status" value="1"/>
</dbReference>
<dbReference type="GO" id="GO:0005737">
    <property type="term" value="C:cytoplasm"/>
    <property type="evidence" value="ECO:0007669"/>
    <property type="project" value="TreeGrafter"/>
</dbReference>
<evidence type="ECO:0000313" key="4">
    <source>
        <dbReference type="EnsemblMetazoa" id="XP_022659892"/>
    </source>
</evidence>
<keyword evidence="1" id="KW-0677">Repeat</keyword>
<keyword evidence="5" id="KW-1185">Reference proteome</keyword>
<proteinExistence type="predicted"/>
<keyword evidence="2" id="KW-0694">RNA-binding</keyword>
<dbReference type="GeneID" id="111249808"/>
<dbReference type="InterPro" id="IPR036612">
    <property type="entry name" value="KH_dom_type_1_sf"/>
</dbReference>
<dbReference type="RefSeq" id="XP_022659892.1">
    <property type="nucleotide sequence ID" value="XM_022804157.1"/>
</dbReference>
<dbReference type="SMART" id="SM00322">
    <property type="entry name" value="KH"/>
    <property type="match status" value="2"/>
</dbReference>
<dbReference type="GO" id="GO:0010468">
    <property type="term" value="P:regulation of gene expression"/>
    <property type="evidence" value="ECO:0007669"/>
    <property type="project" value="UniProtKB-ARBA"/>
</dbReference>
<dbReference type="InterPro" id="IPR047554">
    <property type="entry name" value="BICC1_KH-I_rpt2"/>
</dbReference>
<dbReference type="Gene3D" id="3.30.310.210">
    <property type="match status" value="1"/>
</dbReference>
<dbReference type="GO" id="GO:0003723">
    <property type="term" value="F:RNA binding"/>
    <property type="evidence" value="ECO:0007669"/>
    <property type="project" value="UniProtKB-UniRule"/>
</dbReference>
<dbReference type="Gene3D" id="3.30.310.270">
    <property type="match status" value="1"/>
</dbReference>
<evidence type="ECO:0000256" key="1">
    <source>
        <dbReference type="ARBA" id="ARBA00022737"/>
    </source>
</evidence>
<name>A0A7M7K162_VARDE</name>
<dbReference type="InParanoid" id="A0A7M7K162"/>
<dbReference type="InterPro" id="IPR004087">
    <property type="entry name" value="KH_dom"/>
</dbReference>
<dbReference type="Proteomes" id="UP000594260">
    <property type="component" value="Unplaced"/>
</dbReference>